<evidence type="ECO:0000259" key="2">
    <source>
        <dbReference type="Pfam" id="PF01757"/>
    </source>
</evidence>
<gene>
    <name evidence="3" type="ORF">IHQ68_13980</name>
</gene>
<dbReference type="InterPro" id="IPR050879">
    <property type="entry name" value="Acyltransferase_3"/>
</dbReference>
<feature type="transmembrane region" description="Helical" evidence="1">
    <location>
        <begin position="161"/>
        <end position="182"/>
    </location>
</feature>
<keyword evidence="1" id="KW-1133">Transmembrane helix</keyword>
<keyword evidence="1" id="KW-0812">Transmembrane</keyword>
<keyword evidence="3" id="KW-0808">Transferase</keyword>
<dbReference type="EMBL" id="JADBEO010000031">
    <property type="protein sequence ID" value="MDR4307728.1"/>
    <property type="molecule type" value="Genomic_DNA"/>
</dbReference>
<feature type="transmembrane region" description="Helical" evidence="1">
    <location>
        <begin position="93"/>
        <end position="115"/>
    </location>
</feature>
<feature type="transmembrane region" description="Helical" evidence="1">
    <location>
        <begin position="223"/>
        <end position="242"/>
    </location>
</feature>
<dbReference type="Proteomes" id="UP001181622">
    <property type="component" value="Unassembled WGS sequence"/>
</dbReference>
<dbReference type="Pfam" id="PF01757">
    <property type="entry name" value="Acyl_transf_3"/>
    <property type="match status" value="1"/>
</dbReference>
<comment type="caution">
    <text evidence="3">The sequence shown here is derived from an EMBL/GenBank/DDBJ whole genome shotgun (WGS) entry which is preliminary data.</text>
</comment>
<feature type="domain" description="Acyltransferase 3" evidence="2">
    <location>
        <begin position="17"/>
        <end position="352"/>
    </location>
</feature>
<evidence type="ECO:0000313" key="3">
    <source>
        <dbReference type="EMBL" id="MDR4307728.1"/>
    </source>
</evidence>
<name>A0ABU1DHY0_9HYPH</name>
<accession>A0ABU1DHY0</accession>
<feature type="transmembrane region" description="Helical" evidence="1">
    <location>
        <begin position="62"/>
        <end position="81"/>
    </location>
</feature>
<keyword evidence="4" id="KW-1185">Reference proteome</keyword>
<feature type="transmembrane region" description="Helical" evidence="1">
    <location>
        <begin position="335"/>
        <end position="356"/>
    </location>
</feature>
<keyword evidence="1" id="KW-0472">Membrane</keyword>
<dbReference type="InterPro" id="IPR002656">
    <property type="entry name" value="Acyl_transf_3_dom"/>
</dbReference>
<feature type="transmembrane region" description="Helical" evidence="1">
    <location>
        <begin position="20"/>
        <end position="42"/>
    </location>
</feature>
<feature type="transmembrane region" description="Helical" evidence="1">
    <location>
        <begin position="254"/>
        <end position="271"/>
    </location>
</feature>
<feature type="transmembrane region" description="Helical" evidence="1">
    <location>
        <begin position="189"/>
        <end position="211"/>
    </location>
</feature>
<organism evidence="3 4">
    <name type="scientific">Chelatococcus sambhunathii</name>
    <dbReference type="NCBI Taxonomy" id="363953"/>
    <lineage>
        <taxon>Bacteria</taxon>
        <taxon>Pseudomonadati</taxon>
        <taxon>Pseudomonadota</taxon>
        <taxon>Alphaproteobacteria</taxon>
        <taxon>Hyphomicrobiales</taxon>
        <taxon>Chelatococcaceae</taxon>
        <taxon>Chelatococcus</taxon>
    </lineage>
</organism>
<evidence type="ECO:0000256" key="1">
    <source>
        <dbReference type="SAM" id="Phobius"/>
    </source>
</evidence>
<feature type="transmembrane region" description="Helical" evidence="1">
    <location>
        <begin position="309"/>
        <end position="329"/>
    </location>
</feature>
<dbReference type="RefSeq" id="WP_309392856.1">
    <property type="nucleotide sequence ID" value="NZ_JADBEO010000031.1"/>
</dbReference>
<evidence type="ECO:0000313" key="4">
    <source>
        <dbReference type="Proteomes" id="UP001181622"/>
    </source>
</evidence>
<feature type="transmembrane region" description="Helical" evidence="1">
    <location>
        <begin position="277"/>
        <end position="297"/>
    </location>
</feature>
<dbReference type="PANTHER" id="PTHR23028:SF53">
    <property type="entry name" value="ACYL_TRANSF_3 DOMAIN-CONTAINING PROTEIN"/>
    <property type="match status" value="1"/>
</dbReference>
<dbReference type="PANTHER" id="PTHR23028">
    <property type="entry name" value="ACETYLTRANSFERASE"/>
    <property type="match status" value="1"/>
</dbReference>
<protein>
    <submittedName>
        <fullName evidence="3">Acyltransferase</fullName>
    </submittedName>
</protein>
<dbReference type="GO" id="GO:0016746">
    <property type="term" value="F:acyltransferase activity"/>
    <property type="evidence" value="ECO:0007669"/>
    <property type="project" value="UniProtKB-KW"/>
</dbReference>
<proteinExistence type="predicted"/>
<sequence>MPTLQQQLDRHGGVGPGFDFVRLALATLVLFIHTSLIAPGVVGAENAPLFPGAPVERWALNYAVLPMFFALSGFLVAGSAERLSLGSFLTNRALRIFPALAVEITLSALVLGPLLTTLPLGEYFFDPRFASYFLNIFGAIHYELPGLFASNPEPGVVNGSLWTVPHELSCYTLLALFMAFGLHRNRRLLLLAAVGLYAVGAVTPLLVTIFPKSLLVETMNHMFVTRGAAKLVPIFLLGMAVYRYRDVLPFRRSYGLAAVAAFFAISAFGRTEWMNSPLFAAVSGPLLAYAVAVAGLTPELRLQSISGDYSYGIYLYGFPLQQTILALFPKLVDPALFFGLSFAASLAMAALSWRLIEKPILRMRRHFSLSARIHTEPRDAEAAAAAQAPAPTASRAVA</sequence>
<reference evidence="3" key="1">
    <citation type="submission" date="2020-10" db="EMBL/GenBank/DDBJ databases">
        <authorList>
            <person name="Abbas A."/>
            <person name="Razzaq R."/>
            <person name="Waqas M."/>
            <person name="Abbas N."/>
            <person name="Nielsen T.K."/>
            <person name="Hansen L.H."/>
            <person name="Hussain S."/>
            <person name="Shahid M."/>
        </authorList>
    </citation>
    <scope>NUCLEOTIDE SEQUENCE</scope>
    <source>
        <strain evidence="3">S14</strain>
    </source>
</reference>
<keyword evidence="3" id="KW-0012">Acyltransferase</keyword>